<evidence type="ECO:0000313" key="2">
    <source>
        <dbReference type="Proteomes" id="UP000031552"/>
    </source>
</evidence>
<reference evidence="1" key="2">
    <citation type="submission" date="2014-09" db="EMBL/GenBank/DDBJ databases">
        <title>Criblamydia sequanensis harbors a mega-plasmid encoding arsenite resistance.</title>
        <authorList>
            <person name="Bertelli C."/>
            <person name="Goesmann A."/>
            <person name="Greub G."/>
        </authorList>
    </citation>
    <scope>NUCLEOTIDE SEQUENCE [LARGE SCALE GENOMIC DNA]</scope>
    <source>
        <strain evidence="1">CRIB-18</strain>
    </source>
</reference>
<comment type="caution">
    <text evidence="1">The sequence shown here is derived from an EMBL/GenBank/DDBJ whole genome shotgun (WGS) entry which is preliminary data.</text>
</comment>
<evidence type="ECO:0000313" key="1">
    <source>
        <dbReference type="EMBL" id="CDR34456.1"/>
    </source>
</evidence>
<protein>
    <submittedName>
        <fullName evidence="1">Uncharacterized protein</fullName>
    </submittedName>
</protein>
<dbReference type="RefSeq" id="WP_041018001.1">
    <property type="nucleotide sequence ID" value="NZ_CCEJ010000008.1"/>
</dbReference>
<reference evidence="1" key="1">
    <citation type="submission" date="2013-12" db="EMBL/GenBank/DDBJ databases">
        <authorList>
            <person name="Linke B."/>
        </authorList>
    </citation>
    <scope>NUCLEOTIDE SEQUENCE [LARGE SCALE GENOMIC DNA]</scope>
    <source>
        <strain evidence="1">CRIB-18</strain>
    </source>
</reference>
<gene>
    <name evidence="1" type="ORF">CSEC_1643</name>
</gene>
<proteinExistence type="predicted"/>
<dbReference type="Proteomes" id="UP000031552">
    <property type="component" value="Unassembled WGS sequence"/>
</dbReference>
<dbReference type="EMBL" id="CCEJ010000008">
    <property type="protein sequence ID" value="CDR34456.1"/>
    <property type="molecule type" value="Genomic_DNA"/>
</dbReference>
<dbReference type="AlphaFoldDB" id="A0A090CZQ6"/>
<name>A0A090CZQ6_9BACT</name>
<accession>A0A090CZQ6</accession>
<dbReference type="InterPro" id="IPR027417">
    <property type="entry name" value="P-loop_NTPase"/>
</dbReference>
<sequence length="332" mass="37990">MSLNEIFNRFQEDWRQSKQSTSKKVTIKIAGKTIHLHFSDENLSCLLTQALSHVKSDCLEDGLNIYVWDRSQTSGDIPKLPWSYDQFGSHGEICSYSEDNFCIAWQYSSGILSFLDKKEKRALYWIRNRKELPIWDLSSPFRSILQWWFEAMGFTMCHSAIVSKKRGVMLVGKGGSGKSTTSMACVKKGLDYLGDDYCLTYVEKGSVKAFSLYNSMKLTPKSLNFFPDLASLSPSFEKQLVFLDPVSCKNQCFIQSLFVPKITHAPKTEILPITKREALLELFPTSFFQLTYRQRESFSRMSALVKTVNCYQLGLGDDFKEGVLEQLEAYVN</sequence>
<dbReference type="Gene3D" id="3.40.50.300">
    <property type="entry name" value="P-loop containing nucleotide triphosphate hydrolases"/>
    <property type="match status" value="1"/>
</dbReference>
<keyword evidence="2" id="KW-1185">Reference proteome</keyword>
<dbReference type="OrthoDB" id="443544at2"/>
<dbReference type="eggNOG" id="COG1493">
    <property type="taxonomic scope" value="Bacteria"/>
</dbReference>
<dbReference type="SUPFAM" id="SSF53795">
    <property type="entry name" value="PEP carboxykinase-like"/>
    <property type="match status" value="1"/>
</dbReference>
<dbReference type="STRING" id="1437425.CSEC_1643"/>
<organism evidence="1 2">
    <name type="scientific">Candidatus Criblamydia sequanensis CRIB-18</name>
    <dbReference type="NCBI Taxonomy" id="1437425"/>
    <lineage>
        <taxon>Bacteria</taxon>
        <taxon>Pseudomonadati</taxon>
        <taxon>Chlamydiota</taxon>
        <taxon>Chlamydiia</taxon>
        <taxon>Parachlamydiales</taxon>
        <taxon>Candidatus Criblamydiaceae</taxon>
        <taxon>Candidatus Criblamydia</taxon>
    </lineage>
</organism>